<sequence length="965" mass="108245">MANHRSIKSEPGRNRREAAKTSKAIATPAATYRDSEGTPATPSEQATEPFAVSDPVREARSNAPSVTTRRPPISAAGDASIDEDFGEDMDDDPILMEVRGKPTKTHPDEDQMSASQAISTPQVSFVGPNRALKDFGKKLKDINDALGELQARGIQHVASLPELVLVGDQSSGKSSLMSAIAGLGLPRSTGTCTRCPIHIRISRADTWSCRVFLKRDYDFVPRGHPITTQDVTKADKFPPWAPLEPVHAERYEFKSITDRFDSDDIETILRCAQVAILNPSDPHQMFIPKLKGETSDMLRDQTLERVREKELNSEAQFSPNTVALEVRGPELADLNFYDLPGVFLSAKRPEDKFLERVVQNLACEYISRPSAMILWAVPMNQDAENSFAFNLIREMKAEKRCIGVMTKADLLPSEASASWMSMLKGQAHKTGLGYFITSRQGTELEEQTTLEEAFFNRTADSAGQWPGVFDQFKDRCGVEKLKAFLSLKLGEEFAKVLPEVKAKVNNRLYDIDQQLKEYPDSPQNPELQIMRSLSDFSLKVKDLVLQQEFMNLWDRRFVEPFKAEILNKKPRFKVQEPPRKPVGSATSPIDLDSTESSPARRKRPSNDQAPTAKRQRQANGAIVKSEHPDNSSGPHRNIHHSSPGLSSSAAKSLCDIRDMIKRSAIPGQPGLVSPSVYQPLYTEAAKSWDVLLNWFIESTVGFINSEITRILEDALFHLKNRAVYQESVRHIKAFIEDCKTDLRRGLFEIYSLETRRIFTKDDAVLGQHKAMEKKILTRHRYYHRIAAHHGEKAGPIPNMEDLTDEELAQEAVKMQKDLKTIGPDEFDQELTVAAYVRGYYLTAAHRFIDNVSMRVMSGLLPHIASAIDNYLYEKLELGGRNANSGILERLMSEGPETAQKRLDFQNERKRLEEAMEIIVNLQRKEGPSTGPGESTRNHHSGIRVQHSREAASNGSTYSTTQYGEA</sequence>
<dbReference type="PANTHER" id="PTHR11566">
    <property type="entry name" value="DYNAMIN"/>
    <property type="match status" value="1"/>
</dbReference>
<dbReference type="Gene3D" id="3.40.50.300">
    <property type="entry name" value="P-loop containing nucleotide triphosphate hydrolases"/>
    <property type="match status" value="1"/>
</dbReference>
<dbReference type="GO" id="GO:0005737">
    <property type="term" value="C:cytoplasm"/>
    <property type="evidence" value="ECO:0007669"/>
    <property type="project" value="TreeGrafter"/>
</dbReference>
<dbReference type="InterPro" id="IPR000375">
    <property type="entry name" value="Dynamin_stalk"/>
</dbReference>
<reference evidence="6" key="1">
    <citation type="journal article" date="2023" name="Mol. Phylogenet. Evol.">
        <title>Genome-scale phylogeny and comparative genomics of the fungal order Sordariales.</title>
        <authorList>
            <person name="Hensen N."/>
            <person name="Bonometti L."/>
            <person name="Westerberg I."/>
            <person name="Brannstrom I.O."/>
            <person name="Guillou S."/>
            <person name="Cros-Aarteil S."/>
            <person name="Calhoun S."/>
            <person name="Haridas S."/>
            <person name="Kuo A."/>
            <person name="Mondo S."/>
            <person name="Pangilinan J."/>
            <person name="Riley R."/>
            <person name="LaButti K."/>
            <person name="Andreopoulos B."/>
            <person name="Lipzen A."/>
            <person name="Chen C."/>
            <person name="Yan M."/>
            <person name="Daum C."/>
            <person name="Ng V."/>
            <person name="Clum A."/>
            <person name="Steindorff A."/>
            <person name="Ohm R.A."/>
            <person name="Martin F."/>
            <person name="Silar P."/>
            <person name="Natvig D.O."/>
            <person name="Lalanne C."/>
            <person name="Gautier V."/>
            <person name="Ament-Velasquez S.L."/>
            <person name="Kruys A."/>
            <person name="Hutchinson M.I."/>
            <person name="Powell A.J."/>
            <person name="Barry K."/>
            <person name="Miller A.N."/>
            <person name="Grigoriev I.V."/>
            <person name="Debuchy R."/>
            <person name="Gladieux P."/>
            <person name="Hiltunen Thoren M."/>
            <person name="Johannesson H."/>
        </authorList>
    </citation>
    <scope>NUCLEOTIDE SEQUENCE</scope>
    <source>
        <strain evidence="6">CBS 958.72</strain>
    </source>
</reference>
<dbReference type="InterPro" id="IPR045063">
    <property type="entry name" value="Dynamin_N"/>
</dbReference>
<evidence type="ECO:0000256" key="3">
    <source>
        <dbReference type="SAM" id="MobiDB-lite"/>
    </source>
</evidence>
<dbReference type="GO" id="GO:0031623">
    <property type="term" value="P:receptor internalization"/>
    <property type="evidence" value="ECO:0007669"/>
    <property type="project" value="TreeGrafter"/>
</dbReference>
<comment type="caution">
    <text evidence="6">The sequence shown here is derived from an EMBL/GenBank/DDBJ whole genome shotgun (WGS) entry which is preliminary data.</text>
</comment>
<dbReference type="GO" id="GO:0005886">
    <property type="term" value="C:plasma membrane"/>
    <property type="evidence" value="ECO:0007669"/>
    <property type="project" value="TreeGrafter"/>
</dbReference>
<dbReference type="Pfam" id="PF00350">
    <property type="entry name" value="Dynamin_N"/>
    <property type="match status" value="1"/>
</dbReference>
<keyword evidence="6" id="KW-0378">Hydrolase</keyword>
<feature type="compositionally biased region" description="Polar residues" evidence="3">
    <location>
        <begin position="950"/>
        <end position="965"/>
    </location>
</feature>
<dbReference type="SMART" id="SM00053">
    <property type="entry name" value="DYNc"/>
    <property type="match status" value="1"/>
</dbReference>
<evidence type="ECO:0000259" key="5">
    <source>
        <dbReference type="PROSITE" id="PS51718"/>
    </source>
</evidence>
<dbReference type="InterPro" id="IPR030381">
    <property type="entry name" value="G_DYNAMIN_dom"/>
</dbReference>
<evidence type="ECO:0000313" key="6">
    <source>
        <dbReference type="EMBL" id="KAK3361592.1"/>
    </source>
</evidence>
<organism evidence="6 7">
    <name type="scientific">Lasiosphaeria ovina</name>
    <dbReference type="NCBI Taxonomy" id="92902"/>
    <lineage>
        <taxon>Eukaryota</taxon>
        <taxon>Fungi</taxon>
        <taxon>Dikarya</taxon>
        <taxon>Ascomycota</taxon>
        <taxon>Pezizomycotina</taxon>
        <taxon>Sordariomycetes</taxon>
        <taxon>Sordariomycetidae</taxon>
        <taxon>Sordariales</taxon>
        <taxon>Lasiosphaeriaceae</taxon>
        <taxon>Lasiosphaeria</taxon>
    </lineage>
</organism>
<evidence type="ECO:0000256" key="2">
    <source>
        <dbReference type="ARBA" id="ARBA00023134"/>
    </source>
</evidence>
<dbReference type="InterPro" id="IPR020850">
    <property type="entry name" value="GED_dom"/>
</dbReference>
<feature type="region of interest" description="Disordered" evidence="3">
    <location>
        <begin position="1"/>
        <end position="119"/>
    </location>
</feature>
<dbReference type="InterPro" id="IPR027417">
    <property type="entry name" value="P-loop_NTPase"/>
</dbReference>
<protein>
    <submittedName>
        <fullName evidence="6">P-loop containing nucleoside triphosphate hydrolase protein</fullName>
    </submittedName>
</protein>
<reference evidence="6" key="2">
    <citation type="submission" date="2023-06" db="EMBL/GenBank/DDBJ databases">
        <authorList>
            <consortium name="Lawrence Berkeley National Laboratory"/>
            <person name="Haridas S."/>
            <person name="Hensen N."/>
            <person name="Bonometti L."/>
            <person name="Westerberg I."/>
            <person name="Brannstrom I.O."/>
            <person name="Guillou S."/>
            <person name="Cros-Aarteil S."/>
            <person name="Calhoun S."/>
            <person name="Kuo A."/>
            <person name="Mondo S."/>
            <person name="Pangilinan J."/>
            <person name="Riley R."/>
            <person name="Labutti K."/>
            <person name="Andreopoulos B."/>
            <person name="Lipzen A."/>
            <person name="Chen C."/>
            <person name="Yanf M."/>
            <person name="Daum C."/>
            <person name="Ng V."/>
            <person name="Clum A."/>
            <person name="Steindorff A."/>
            <person name="Ohm R."/>
            <person name="Martin F."/>
            <person name="Silar P."/>
            <person name="Natvig D."/>
            <person name="Lalanne C."/>
            <person name="Gautier V."/>
            <person name="Ament-Velasquez S.L."/>
            <person name="Kruys A."/>
            <person name="Hutchinson M.I."/>
            <person name="Powell A.J."/>
            <person name="Barry K."/>
            <person name="Miller A.N."/>
            <person name="Grigoriev I.V."/>
            <person name="Debuchy R."/>
            <person name="Gladieux P."/>
            <person name="Thoren M.H."/>
            <person name="Johannesson H."/>
        </authorList>
    </citation>
    <scope>NUCLEOTIDE SEQUENCE</scope>
    <source>
        <strain evidence="6">CBS 958.72</strain>
    </source>
</reference>
<feature type="compositionally biased region" description="Basic and acidic residues" evidence="3">
    <location>
        <begin position="7"/>
        <end position="20"/>
    </location>
</feature>
<dbReference type="InterPro" id="IPR003130">
    <property type="entry name" value="GED"/>
</dbReference>
<evidence type="ECO:0000256" key="1">
    <source>
        <dbReference type="ARBA" id="ARBA00022741"/>
    </source>
</evidence>
<feature type="region of interest" description="Disordered" evidence="3">
    <location>
        <begin position="572"/>
        <end position="648"/>
    </location>
</feature>
<name>A0AAE0JU57_9PEZI</name>
<dbReference type="Pfam" id="PF01031">
    <property type="entry name" value="Dynamin_M"/>
    <property type="match status" value="1"/>
</dbReference>
<dbReference type="Pfam" id="PF02212">
    <property type="entry name" value="GED"/>
    <property type="match status" value="1"/>
</dbReference>
<dbReference type="PRINTS" id="PR00195">
    <property type="entry name" value="DYNAMIN"/>
</dbReference>
<evidence type="ECO:0000313" key="7">
    <source>
        <dbReference type="Proteomes" id="UP001287356"/>
    </source>
</evidence>
<keyword evidence="1" id="KW-0547">Nucleotide-binding</keyword>
<dbReference type="PROSITE" id="PS51388">
    <property type="entry name" value="GED"/>
    <property type="match status" value="1"/>
</dbReference>
<dbReference type="Proteomes" id="UP001287356">
    <property type="component" value="Unassembled WGS sequence"/>
</dbReference>
<dbReference type="InterPro" id="IPR001401">
    <property type="entry name" value="Dynamin_GTPase"/>
</dbReference>
<evidence type="ECO:0000259" key="4">
    <source>
        <dbReference type="PROSITE" id="PS51388"/>
    </source>
</evidence>
<feature type="domain" description="Dynamin-type G" evidence="5">
    <location>
        <begin position="157"/>
        <end position="498"/>
    </location>
</feature>
<accession>A0AAE0JU57</accession>
<dbReference type="AlphaFoldDB" id="A0AAE0JU57"/>
<proteinExistence type="predicted"/>
<feature type="region of interest" description="Disordered" evidence="3">
    <location>
        <begin position="922"/>
        <end position="965"/>
    </location>
</feature>
<dbReference type="PANTHER" id="PTHR11566:SF131">
    <property type="entry name" value="GTPASE, PUTATIVE (AFU_ORTHOLOGUE AFUA_6G07630)-RELATED"/>
    <property type="match status" value="1"/>
</dbReference>
<dbReference type="GO" id="GO:0005525">
    <property type="term" value="F:GTP binding"/>
    <property type="evidence" value="ECO:0007669"/>
    <property type="project" value="InterPro"/>
</dbReference>
<dbReference type="SUPFAM" id="SSF52540">
    <property type="entry name" value="P-loop containing nucleoside triphosphate hydrolases"/>
    <property type="match status" value="1"/>
</dbReference>
<dbReference type="GO" id="GO:0005874">
    <property type="term" value="C:microtubule"/>
    <property type="evidence" value="ECO:0007669"/>
    <property type="project" value="TreeGrafter"/>
</dbReference>
<keyword evidence="7" id="KW-1185">Reference proteome</keyword>
<dbReference type="EMBL" id="JAULSN010000011">
    <property type="protein sequence ID" value="KAK3361592.1"/>
    <property type="molecule type" value="Genomic_DNA"/>
</dbReference>
<gene>
    <name evidence="6" type="ORF">B0T24DRAFT_111292</name>
</gene>
<dbReference type="GO" id="GO:0003924">
    <property type="term" value="F:GTPase activity"/>
    <property type="evidence" value="ECO:0007669"/>
    <property type="project" value="InterPro"/>
</dbReference>
<feature type="compositionally biased region" description="Acidic residues" evidence="3">
    <location>
        <begin position="80"/>
        <end position="94"/>
    </location>
</feature>
<dbReference type="InterPro" id="IPR022812">
    <property type="entry name" value="Dynamin"/>
</dbReference>
<feature type="domain" description="GED" evidence="4">
    <location>
        <begin position="829"/>
        <end position="926"/>
    </location>
</feature>
<dbReference type="GO" id="GO:0008017">
    <property type="term" value="F:microtubule binding"/>
    <property type="evidence" value="ECO:0007669"/>
    <property type="project" value="TreeGrafter"/>
</dbReference>
<dbReference type="Gene3D" id="1.20.120.1240">
    <property type="entry name" value="Dynamin, middle domain"/>
    <property type="match status" value="1"/>
</dbReference>
<keyword evidence="2" id="KW-0342">GTP-binding</keyword>
<dbReference type="PROSITE" id="PS51718">
    <property type="entry name" value="G_DYNAMIN_2"/>
    <property type="match status" value="1"/>
</dbReference>